<dbReference type="AlphaFoldDB" id="A0A847ETB6"/>
<sequence>MNIEYKKINLRNFRHNLTQLKDSLNAGQAYEVIDRGKTLAYFIPSEYHISLTNKGEKLQEEYSKKISSLFGCVKMSEKKKKTFDYDKEYRKAMEKKHPIR</sequence>
<evidence type="ECO:0000313" key="1">
    <source>
        <dbReference type="EMBL" id="NLE31049.1"/>
    </source>
</evidence>
<dbReference type="EMBL" id="JAAZAL010000078">
    <property type="protein sequence ID" value="NLE31049.1"/>
    <property type="molecule type" value="Genomic_DNA"/>
</dbReference>
<gene>
    <name evidence="1" type="ORF">GX618_02115</name>
</gene>
<proteinExistence type="predicted"/>
<dbReference type="Proteomes" id="UP000554004">
    <property type="component" value="Unassembled WGS sequence"/>
</dbReference>
<accession>A0A847ETB6</accession>
<reference evidence="1 2" key="1">
    <citation type="journal article" date="2020" name="Biotechnol. Biofuels">
        <title>New insights from the biogas microbiome by comprehensive genome-resolved metagenomics of nearly 1600 species originating from multiple anaerobic digesters.</title>
        <authorList>
            <person name="Campanaro S."/>
            <person name="Treu L."/>
            <person name="Rodriguez-R L.M."/>
            <person name="Kovalovszki A."/>
            <person name="Ziels R.M."/>
            <person name="Maus I."/>
            <person name="Zhu X."/>
            <person name="Kougias P.G."/>
            <person name="Basile A."/>
            <person name="Luo G."/>
            <person name="Schluter A."/>
            <person name="Konstantinidis K.T."/>
            <person name="Angelidaki I."/>
        </authorList>
    </citation>
    <scope>NUCLEOTIDE SEQUENCE [LARGE SCALE GENOMIC DNA]</scope>
    <source>
        <strain evidence="1">AS06rmzACSIP_421</strain>
    </source>
</reference>
<name>A0A847ETB6_9BACT</name>
<evidence type="ECO:0000313" key="2">
    <source>
        <dbReference type="Proteomes" id="UP000554004"/>
    </source>
</evidence>
<organism evidence="1 2">
    <name type="scientific">Candidatus Dojkabacteria bacterium</name>
    <dbReference type="NCBI Taxonomy" id="2099670"/>
    <lineage>
        <taxon>Bacteria</taxon>
        <taxon>Candidatus Dojkabacteria</taxon>
    </lineage>
</organism>
<comment type="caution">
    <text evidence="1">The sequence shown here is derived from an EMBL/GenBank/DDBJ whole genome shotgun (WGS) entry which is preliminary data.</text>
</comment>
<protein>
    <submittedName>
        <fullName evidence="1">Uncharacterized protein</fullName>
    </submittedName>
</protein>